<evidence type="ECO:0000313" key="2">
    <source>
        <dbReference type="EMBL" id="KAG5505745.1"/>
    </source>
</evidence>
<feature type="transmembrane region" description="Helical" evidence="1">
    <location>
        <begin position="280"/>
        <end position="298"/>
    </location>
</feature>
<dbReference type="GeneID" id="94291127"/>
<evidence type="ECO:0000256" key="1">
    <source>
        <dbReference type="SAM" id="Phobius"/>
    </source>
</evidence>
<sequence length="334" mass="36593">MPCSQEYPLGTLFGVLEERFPRYRQQLVQAQKMTRQASSVLDKATPYLAKANLYCTVAKEQAVRFKLDEFCPMLLGLALCFFGGAYTMLIAVVETVRLLCWADLRHSFEVLYHNYELAVEQSRKDNGVGYFAAGVAGGTERGQGELLSSKAALFLKSVDVEAVQTASRTIIAAAMSVIAALRVRFARSFALGVSLASMAIEYVPLEAALKEVLPTEYKKWAGIITSIATSTITMALATILSGTIGMVHCCIRGAHMFLQHAVHLAKAHGLLEDDITLNNLKSNVLVAVIALMGFLWQVSHTKANPFPINILLLPFTVAEYVLFFLVNGFLYAAP</sequence>
<dbReference type="OrthoDB" id="427138at2759"/>
<evidence type="ECO:0000313" key="3">
    <source>
        <dbReference type="Proteomes" id="UP000674318"/>
    </source>
</evidence>
<reference evidence="2 3" key="1">
    <citation type="submission" date="2021-02" db="EMBL/GenBank/DDBJ databases">
        <title>Porcisia hertigi Genome sequencing and assembly.</title>
        <authorList>
            <person name="Almutairi H."/>
            <person name="Gatherer D."/>
        </authorList>
    </citation>
    <scope>NUCLEOTIDE SEQUENCE [LARGE SCALE GENOMIC DNA]</scope>
    <source>
        <strain evidence="2 3">C119</strain>
    </source>
</reference>
<gene>
    <name evidence="2" type="ORF">JKF63_05081</name>
</gene>
<accession>A0A836LEW9</accession>
<comment type="caution">
    <text evidence="2">The sequence shown here is derived from an EMBL/GenBank/DDBJ whole genome shotgun (WGS) entry which is preliminary data.</text>
</comment>
<dbReference type="RefSeq" id="XP_067757413.1">
    <property type="nucleotide sequence ID" value="XM_067901050.1"/>
</dbReference>
<keyword evidence="1" id="KW-1133">Transmembrane helix</keyword>
<dbReference type="AlphaFoldDB" id="A0A836LEW9"/>
<dbReference type="Proteomes" id="UP000674318">
    <property type="component" value="Chromosome 21"/>
</dbReference>
<name>A0A836LEW9_9TRYP</name>
<feature type="transmembrane region" description="Helical" evidence="1">
    <location>
        <begin position="185"/>
        <end position="203"/>
    </location>
</feature>
<protein>
    <submittedName>
        <fullName evidence="2">Uncharacterized protein</fullName>
    </submittedName>
</protein>
<feature type="transmembrane region" description="Helical" evidence="1">
    <location>
        <begin position="223"/>
        <end position="247"/>
    </location>
</feature>
<proteinExistence type="predicted"/>
<keyword evidence="1" id="KW-0472">Membrane</keyword>
<organism evidence="2 3">
    <name type="scientific">Porcisia hertigi</name>
    <dbReference type="NCBI Taxonomy" id="2761500"/>
    <lineage>
        <taxon>Eukaryota</taxon>
        <taxon>Discoba</taxon>
        <taxon>Euglenozoa</taxon>
        <taxon>Kinetoplastea</taxon>
        <taxon>Metakinetoplastina</taxon>
        <taxon>Trypanosomatida</taxon>
        <taxon>Trypanosomatidae</taxon>
        <taxon>Leishmaniinae</taxon>
        <taxon>Porcisia</taxon>
    </lineage>
</organism>
<keyword evidence="1" id="KW-0812">Transmembrane</keyword>
<dbReference type="EMBL" id="JAFJZO010000021">
    <property type="protein sequence ID" value="KAG5505745.1"/>
    <property type="molecule type" value="Genomic_DNA"/>
</dbReference>
<dbReference type="KEGG" id="phet:94291127"/>
<keyword evidence="3" id="KW-1185">Reference proteome</keyword>
<feature type="transmembrane region" description="Helical" evidence="1">
    <location>
        <begin position="73"/>
        <end position="93"/>
    </location>
</feature>
<feature type="transmembrane region" description="Helical" evidence="1">
    <location>
        <begin position="310"/>
        <end position="333"/>
    </location>
</feature>